<comment type="caution">
    <text evidence="1">The sequence shown here is derived from an EMBL/GenBank/DDBJ whole genome shotgun (WGS) entry which is preliminary data.</text>
</comment>
<sequence>MPTLVGGNHKQFSAQQQNNPLSERAKVLVDEDFEALAGDFGLAMLVDARRTNVTTQVRGTVGHIALKYFVTGKSSERTDVSAVESCC</sequence>
<dbReference type="SUPFAM" id="SSF56112">
    <property type="entry name" value="Protein kinase-like (PK-like)"/>
    <property type="match status" value="1"/>
</dbReference>
<keyword evidence="2" id="KW-1185">Reference proteome</keyword>
<dbReference type="STRING" id="3476.A0A2P5BSL4"/>
<evidence type="ECO:0000313" key="1">
    <source>
        <dbReference type="EMBL" id="PON51799.1"/>
    </source>
</evidence>
<dbReference type="InterPro" id="IPR011009">
    <property type="entry name" value="Kinase-like_dom_sf"/>
</dbReference>
<dbReference type="Gene3D" id="1.10.510.10">
    <property type="entry name" value="Transferase(Phosphotransferase) domain 1"/>
    <property type="match status" value="1"/>
</dbReference>
<protein>
    <submittedName>
        <fullName evidence="1">Protein kinase-like domain containing protein</fullName>
    </submittedName>
</protein>
<proteinExistence type="predicted"/>
<accession>A0A2P5BSL4</accession>
<organism evidence="1 2">
    <name type="scientific">Parasponia andersonii</name>
    <name type="common">Sponia andersonii</name>
    <dbReference type="NCBI Taxonomy" id="3476"/>
    <lineage>
        <taxon>Eukaryota</taxon>
        <taxon>Viridiplantae</taxon>
        <taxon>Streptophyta</taxon>
        <taxon>Embryophyta</taxon>
        <taxon>Tracheophyta</taxon>
        <taxon>Spermatophyta</taxon>
        <taxon>Magnoliopsida</taxon>
        <taxon>eudicotyledons</taxon>
        <taxon>Gunneridae</taxon>
        <taxon>Pentapetalae</taxon>
        <taxon>rosids</taxon>
        <taxon>fabids</taxon>
        <taxon>Rosales</taxon>
        <taxon>Cannabaceae</taxon>
        <taxon>Parasponia</taxon>
    </lineage>
</organism>
<keyword evidence="1" id="KW-0418">Kinase</keyword>
<dbReference type="EMBL" id="JXTB01000228">
    <property type="protein sequence ID" value="PON51799.1"/>
    <property type="molecule type" value="Genomic_DNA"/>
</dbReference>
<dbReference type="GO" id="GO:0016301">
    <property type="term" value="F:kinase activity"/>
    <property type="evidence" value="ECO:0007669"/>
    <property type="project" value="UniProtKB-KW"/>
</dbReference>
<dbReference type="OrthoDB" id="1434194at2759"/>
<reference evidence="2" key="1">
    <citation type="submission" date="2016-06" db="EMBL/GenBank/DDBJ databases">
        <title>Parallel loss of symbiosis genes in relatives of nitrogen-fixing non-legume Parasponia.</title>
        <authorList>
            <person name="Van Velzen R."/>
            <person name="Holmer R."/>
            <person name="Bu F."/>
            <person name="Rutten L."/>
            <person name="Van Zeijl A."/>
            <person name="Liu W."/>
            <person name="Santuari L."/>
            <person name="Cao Q."/>
            <person name="Sharma T."/>
            <person name="Shen D."/>
            <person name="Roswanjaya Y."/>
            <person name="Wardhani T."/>
            <person name="Kalhor M.S."/>
            <person name="Jansen J."/>
            <person name="Van den Hoogen J."/>
            <person name="Gungor B."/>
            <person name="Hartog M."/>
            <person name="Hontelez J."/>
            <person name="Verver J."/>
            <person name="Yang W.-C."/>
            <person name="Schijlen E."/>
            <person name="Repin R."/>
            <person name="Schilthuizen M."/>
            <person name="Schranz E."/>
            <person name="Heidstra R."/>
            <person name="Miyata K."/>
            <person name="Fedorova E."/>
            <person name="Kohlen W."/>
            <person name="Bisseling T."/>
            <person name="Smit S."/>
            <person name="Geurts R."/>
        </authorList>
    </citation>
    <scope>NUCLEOTIDE SEQUENCE [LARGE SCALE GENOMIC DNA]</scope>
    <source>
        <strain evidence="2">cv. WU1-14</strain>
    </source>
</reference>
<dbReference type="AlphaFoldDB" id="A0A2P5BSL4"/>
<gene>
    <name evidence="1" type="ORF">PanWU01x14_213690</name>
</gene>
<name>A0A2P5BSL4_PARAD</name>
<keyword evidence="1" id="KW-0808">Transferase</keyword>
<dbReference type="Proteomes" id="UP000237105">
    <property type="component" value="Unassembled WGS sequence"/>
</dbReference>
<evidence type="ECO:0000313" key="2">
    <source>
        <dbReference type="Proteomes" id="UP000237105"/>
    </source>
</evidence>